<dbReference type="SUPFAM" id="SSF55729">
    <property type="entry name" value="Acyl-CoA N-acyltransferases (Nat)"/>
    <property type="match status" value="1"/>
</dbReference>
<sequence>METDRLRLRPFTGDDGDVLAALHGDPAVMRHIDNGRPVPRDVVRAEQLPALLAEYRALPPGLGALAAEERDGGAFVGWFALRPAVTRGLTGGTELGYRLMPRAWGRGLATEGARAVVGAAFAAHPSVTRVVATTMTVNAASRRVLEKTGLRLVRTFFEDWPEPIQGAEHGDVEYAVSRAEWARQRRSRRELR</sequence>
<evidence type="ECO:0000313" key="3">
    <source>
        <dbReference type="EMBL" id="RKN26386.1"/>
    </source>
</evidence>
<dbReference type="RefSeq" id="WP_120695271.1">
    <property type="nucleotide sequence ID" value="NZ_RBDX01000003.1"/>
</dbReference>
<dbReference type="InterPro" id="IPR051531">
    <property type="entry name" value="N-acetyltransferase"/>
</dbReference>
<organism evidence="2 5">
    <name type="scientific">Streptomyces radicis</name>
    <dbReference type="NCBI Taxonomy" id="1750517"/>
    <lineage>
        <taxon>Bacteria</taxon>
        <taxon>Bacillati</taxon>
        <taxon>Actinomycetota</taxon>
        <taxon>Actinomycetes</taxon>
        <taxon>Kitasatosporales</taxon>
        <taxon>Streptomycetaceae</taxon>
        <taxon>Streptomyces</taxon>
    </lineage>
</organism>
<dbReference type="Gene3D" id="3.40.630.30">
    <property type="match status" value="1"/>
</dbReference>
<accession>A0A3A9WF06</accession>
<proteinExistence type="predicted"/>
<dbReference type="AlphaFoldDB" id="A0A3A9WF06"/>
<dbReference type="InterPro" id="IPR000182">
    <property type="entry name" value="GNAT_dom"/>
</dbReference>
<evidence type="ECO:0000313" key="4">
    <source>
        <dbReference type="Proteomes" id="UP000268652"/>
    </source>
</evidence>
<protein>
    <submittedName>
        <fullName evidence="2">N-acetyltransferase</fullName>
    </submittedName>
</protein>
<evidence type="ECO:0000259" key="1">
    <source>
        <dbReference type="PROSITE" id="PS51186"/>
    </source>
</evidence>
<dbReference type="GO" id="GO:0016747">
    <property type="term" value="F:acyltransferase activity, transferring groups other than amino-acyl groups"/>
    <property type="evidence" value="ECO:0007669"/>
    <property type="project" value="InterPro"/>
</dbReference>
<gene>
    <name evidence="3" type="ORF">D7318_02990</name>
    <name evidence="2" type="ORF">D7319_06670</name>
</gene>
<dbReference type="InterPro" id="IPR016181">
    <property type="entry name" value="Acyl_CoA_acyltransferase"/>
</dbReference>
<keyword evidence="2" id="KW-0808">Transferase</keyword>
<dbReference type="Proteomes" id="UP000268652">
    <property type="component" value="Unassembled WGS sequence"/>
</dbReference>
<feature type="domain" description="N-acetyltransferase" evidence="1">
    <location>
        <begin position="6"/>
        <end position="179"/>
    </location>
</feature>
<dbReference type="EMBL" id="RBDX01000003">
    <property type="protein sequence ID" value="RKN11595.1"/>
    <property type="molecule type" value="Genomic_DNA"/>
</dbReference>
<dbReference type="PANTHER" id="PTHR43792">
    <property type="entry name" value="GNAT FAMILY, PUTATIVE (AFU_ORTHOLOGUE AFUA_3G00765)-RELATED-RELATED"/>
    <property type="match status" value="1"/>
</dbReference>
<reference evidence="4 5" key="1">
    <citation type="submission" date="2018-09" db="EMBL/GenBank/DDBJ databases">
        <title>Streptomyces sp. nov. DS1-2, an endophytic actinomycete isolated from roots of Dendrobium scabrilingue.</title>
        <authorList>
            <person name="Kuncharoen N."/>
            <person name="Kudo T."/>
            <person name="Ohkuma M."/>
            <person name="Yuki M."/>
            <person name="Tanasupawat S."/>
        </authorList>
    </citation>
    <scope>NUCLEOTIDE SEQUENCE [LARGE SCALE GENOMIC DNA]</scope>
    <source>
        <strain evidence="2 5">AZ1-7</strain>
        <strain evidence="3 4">DS1-2</strain>
    </source>
</reference>
<name>A0A3A9WF06_9ACTN</name>
<keyword evidence="4" id="KW-1185">Reference proteome</keyword>
<dbReference type="EMBL" id="RBDY01000002">
    <property type="protein sequence ID" value="RKN26386.1"/>
    <property type="molecule type" value="Genomic_DNA"/>
</dbReference>
<comment type="caution">
    <text evidence="2">The sequence shown here is derived from an EMBL/GenBank/DDBJ whole genome shotgun (WGS) entry which is preliminary data.</text>
</comment>
<dbReference type="OrthoDB" id="3533156at2"/>
<dbReference type="Proteomes" id="UP000275024">
    <property type="component" value="Unassembled WGS sequence"/>
</dbReference>
<evidence type="ECO:0000313" key="2">
    <source>
        <dbReference type="EMBL" id="RKN11595.1"/>
    </source>
</evidence>
<evidence type="ECO:0000313" key="5">
    <source>
        <dbReference type="Proteomes" id="UP000275024"/>
    </source>
</evidence>
<dbReference type="Pfam" id="PF13302">
    <property type="entry name" value="Acetyltransf_3"/>
    <property type="match status" value="1"/>
</dbReference>
<dbReference type="PANTHER" id="PTHR43792:SF16">
    <property type="entry name" value="N-ACETYLTRANSFERASE DOMAIN-CONTAINING PROTEIN"/>
    <property type="match status" value="1"/>
</dbReference>
<dbReference type="PROSITE" id="PS51186">
    <property type="entry name" value="GNAT"/>
    <property type="match status" value="1"/>
</dbReference>